<dbReference type="EMBL" id="JXTI01000123">
    <property type="protein sequence ID" value="KWX12320.1"/>
    <property type="molecule type" value="Genomic_DNA"/>
</dbReference>
<dbReference type="GO" id="GO:0005737">
    <property type="term" value="C:cytoplasm"/>
    <property type="evidence" value="ECO:0007669"/>
    <property type="project" value="TreeGrafter"/>
</dbReference>
<dbReference type="Gene3D" id="1.10.220.10">
    <property type="entry name" value="Annexin"/>
    <property type="match status" value="4"/>
</dbReference>
<evidence type="ECO:0000256" key="2">
    <source>
        <dbReference type="ARBA" id="ARBA00007831"/>
    </source>
</evidence>
<dbReference type="GO" id="GO:0005509">
    <property type="term" value="F:calcium ion binding"/>
    <property type="evidence" value="ECO:0007669"/>
    <property type="project" value="InterPro"/>
</dbReference>
<dbReference type="GO" id="GO:0001786">
    <property type="term" value="F:phosphatidylserine binding"/>
    <property type="evidence" value="ECO:0007669"/>
    <property type="project" value="TreeGrafter"/>
</dbReference>
<dbReference type="GO" id="GO:0007010">
    <property type="term" value="P:cytoskeleton organization"/>
    <property type="evidence" value="ECO:0007669"/>
    <property type="project" value="InterPro"/>
</dbReference>
<dbReference type="Proteomes" id="UP000070089">
    <property type="component" value="Unassembled WGS sequence"/>
</dbReference>
<dbReference type="InterPro" id="IPR037104">
    <property type="entry name" value="Annexin_sf"/>
</dbReference>
<dbReference type="InterPro" id="IPR018502">
    <property type="entry name" value="Annexin_repeat"/>
</dbReference>
<dbReference type="Pfam" id="PF22293">
    <property type="entry name" value="ANXE1_4th"/>
    <property type="match status" value="1"/>
</dbReference>
<evidence type="ECO:0000256" key="3">
    <source>
        <dbReference type="ARBA" id="ARBA00022490"/>
    </source>
</evidence>
<evidence type="ECO:0000256" key="5">
    <source>
        <dbReference type="ARBA" id="ARBA00022737"/>
    </source>
</evidence>
<dbReference type="PRINTS" id="PR01712">
    <property type="entry name" value="ALPHAGIARDIN"/>
</dbReference>
<sequence length="302" mass="34118">MMSLTVSDLTTKLKEIIDSKNEVDLIQLTSQYASKHRDKVVINYKSIYGVYPADAIKKVLKSGPTETLLMYAWTDAQEVRARLLNQALSGKNNKSALIDVILFCGPEDWYEMGAHYTRIFQKVANDTLLSDIGSSEPWSQLIKGWIKHDRYERKAIVEDAAALMGYLESGNPDGLIDLLCNTTEGEWKKINKVFTEKYSVEVETLIASNYVKTDMEALLTAHFYLLQPGYAAAYLCSLANSGKKGDSDRMVRITSLMFDKALKCKFAYEKYGKLSADFKRLYDARFGRALCALWRVDTEGAN</sequence>
<reference evidence="9 10" key="1">
    <citation type="journal article" date="2015" name="Mol. Biochem. Parasitol.">
        <title>Identification of polymorphic genes for use in assemblage B genotyping assays through comparative genomics of multiple assemblage B Giardia duodenalis isolates.</title>
        <authorList>
            <person name="Wielinga C."/>
            <person name="Thompson R.C."/>
            <person name="Monis P."/>
            <person name="Ryan U."/>
        </authorList>
    </citation>
    <scope>NUCLEOTIDE SEQUENCE [LARGE SCALE GENOMIC DNA]</scope>
    <source>
        <strain evidence="9 10">BAH15c1</strain>
    </source>
</reference>
<keyword evidence="7" id="KW-0041">Annexin</keyword>
<evidence type="ECO:0000313" key="9">
    <source>
        <dbReference type="EMBL" id="KWX12320.1"/>
    </source>
</evidence>
<keyword evidence="4" id="KW-0493">Microtubule</keyword>
<evidence type="ECO:0000256" key="8">
    <source>
        <dbReference type="ARBA" id="ARBA00025697"/>
    </source>
</evidence>
<dbReference type="InterPro" id="IPR008088">
    <property type="entry name" value="Alpha_giardin"/>
</dbReference>
<dbReference type="PANTHER" id="PTHR10502">
    <property type="entry name" value="ANNEXIN"/>
    <property type="match status" value="1"/>
</dbReference>
<evidence type="ECO:0000256" key="4">
    <source>
        <dbReference type="ARBA" id="ARBA00022701"/>
    </source>
</evidence>
<evidence type="ECO:0000256" key="1">
    <source>
        <dbReference type="ARBA" id="ARBA00004245"/>
    </source>
</evidence>
<keyword evidence="3" id="KW-0963">Cytoplasm</keyword>
<dbReference type="PANTHER" id="PTHR10502:SF102">
    <property type="entry name" value="ANNEXIN B11"/>
    <property type="match status" value="1"/>
</dbReference>
<organism evidence="9 10">
    <name type="scientific">Giardia duodenalis assemblage B</name>
    <dbReference type="NCBI Taxonomy" id="1394984"/>
    <lineage>
        <taxon>Eukaryota</taxon>
        <taxon>Metamonada</taxon>
        <taxon>Diplomonadida</taxon>
        <taxon>Hexamitidae</taxon>
        <taxon>Giardiinae</taxon>
        <taxon>Giardia</taxon>
    </lineage>
</organism>
<dbReference type="PROSITE" id="PS51897">
    <property type="entry name" value="ANNEXIN_2"/>
    <property type="match status" value="3"/>
</dbReference>
<dbReference type="OrthoDB" id="10248474at2759"/>
<keyword evidence="5" id="KW-0677">Repeat</keyword>
<comment type="subcellular location">
    <subcellularLocation>
        <location evidence="1">Cytoplasm</location>
        <location evidence="1">Cytoskeleton</location>
    </subcellularLocation>
</comment>
<evidence type="ECO:0000313" key="10">
    <source>
        <dbReference type="Proteomes" id="UP000070089"/>
    </source>
</evidence>
<dbReference type="GO" id="GO:0005886">
    <property type="term" value="C:plasma membrane"/>
    <property type="evidence" value="ECO:0007669"/>
    <property type="project" value="TreeGrafter"/>
</dbReference>
<dbReference type="GO" id="GO:0005874">
    <property type="term" value="C:microtubule"/>
    <property type="evidence" value="ECO:0007669"/>
    <property type="project" value="UniProtKB-KW"/>
</dbReference>
<comment type="function">
    <text evidence="8">Giardins are involved in parasite attachment to the intestinal mucosa and in the cytoskeletal disassembly and reassembly that marks the transition from infectious trophozoite to transmissible cyst. They may interact with other cytoskeletal proteins such as microtubules in the microribbons or crossbridges, to maintain the integrity of the ventral disk.</text>
</comment>
<evidence type="ECO:0000256" key="6">
    <source>
        <dbReference type="ARBA" id="ARBA00023212"/>
    </source>
</evidence>
<evidence type="ECO:0000256" key="7">
    <source>
        <dbReference type="ARBA" id="ARBA00023216"/>
    </source>
</evidence>
<comment type="caution">
    <text evidence="9">The sequence shown here is derived from an EMBL/GenBank/DDBJ whole genome shotgun (WGS) entry which is preliminary data.</text>
</comment>
<accession>A0A132NQL1</accession>
<dbReference type="GO" id="GO:0005544">
    <property type="term" value="F:calcium-dependent phospholipid binding"/>
    <property type="evidence" value="ECO:0007669"/>
    <property type="project" value="InterPro"/>
</dbReference>
<proteinExistence type="inferred from homology"/>
<name>A0A132NQL1_GIAIN</name>
<keyword evidence="6" id="KW-0206">Cytoskeleton</keyword>
<dbReference type="SUPFAM" id="SSF47874">
    <property type="entry name" value="Annexin"/>
    <property type="match status" value="1"/>
</dbReference>
<protein>
    <submittedName>
        <fullName evidence="9">Alpha-9 giardin</fullName>
    </submittedName>
</protein>
<dbReference type="VEuPathDB" id="GiardiaDB:QR46_3691"/>
<dbReference type="AlphaFoldDB" id="A0A132NQL1"/>
<gene>
    <name evidence="9" type="ORF">QR46_3691</name>
</gene>
<comment type="similarity">
    <text evidence="2">Belongs to the annexin family.</text>
</comment>